<comment type="caution">
    <text evidence="1">The sequence shown here is derived from an EMBL/GenBank/DDBJ whole genome shotgun (WGS) entry which is preliminary data.</text>
</comment>
<proteinExistence type="predicted"/>
<evidence type="ECO:0000313" key="1">
    <source>
        <dbReference type="EMBL" id="EMY76415.1"/>
    </source>
</evidence>
<keyword evidence="2" id="KW-1185">Reference proteome</keyword>
<evidence type="ECO:0000313" key="2">
    <source>
        <dbReference type="Proteomes" id="UP000012313"/>
    </source>
</evidence>
<dbReference type="AlphaFoldDB" id="N1WBX5"/>
<name>N1WBX5_9LEPT</name>
<dbReference type="STRING" id="1218598.LEP1GSC060_0218"/>
<dbReference type="EMBL" id="AOHC02000050">
    <property type="protein sequence ID" value="EMY76415.1"/>
    <property type="molecule type" value="Genomic_DNA"/>
</dbReference>
<dbReference type="Proteomes" id="UP000012313">
    <property type="component" value="Unassembled WGS sequence"/>
</dbReference>
<gene>
    <name evidence="1" type="ORF">LEP1GSC060_0218</name>
</gene>
<accession>N1WBX5</accession>
<organism evidence="1 2">
    <name type="scientific">Leptospira weilii serovar Ranarum str. ICFT</name>
    <dbReference type="NCBI Taxonomy" id="1218598"/>
    <lineage>
        <taxon>Bacteria</taxon>
        <taxon>Pseudomonadati</taxon>
        <taxon>Spirochaetota</taxon>
        <taxon>Spirochaetia</taxon>
        <taxon>Leptospirales</taxon>
        <taxon>Leptospiraceae</taxon>
        <taxon>Leptospira</taxon>
    </lineage>
</organism>
<reference evidence="1" key="1">
    <citation type="submission" date="2013-03" db="EMBL/GenBank/DDBJ databases">
        <authorList>
            <person name="Harkins D.M."/>
            <person name="Durkin A.S."/>
            <person name="Brinkac L.M."/>
            <person name="Haft D.H."/>
            <person name="Selengut J.D."/>
            <person name="Sanka R."/>
            <person name="DePew J."/>
            <person name="Purushe J."/>
            <person name="Hartskeerl R.A."/>
            <person name="Ahmed A."/>
            <person name="van der Linden H."/>
            <person name="Goris M.G.A."/>
            <person name="Vinetz J.M."/>
            <person name="Sutton G.G."/>
            <person name="Nierman W.C."/>
            <person name="Fouts D.E."/>
        </authorList>
    </citation>
    <scope>NUCLEOTIDE SEQUENCE [LARGE SCALE GENOMIC DNA]</scope>
    <source>
        <strain evidence="1">ICFT</strain>
    </source>
</reference>
<protein>
    <submittedName>
        <fullName evidence="1">Uncharacterized protein</fullName>
    </submittedName>
</protein>
<sequence>MDFGFMAGDMFHSIFLSPIVKLECFGFSDFETLDFESKF</sequence>